<keyword evidence="3" id="KW-1185">Reference proteome</keyword>
<accession>A0A6I4TX68</accession>
<proteinExistence type="predicted"/>
<gene>
    <name evidence="2" type="ORF">GRI97_16515</name>
</gene>
<dbReference type="EMBL" id="WTYJ01000004">
    <property type="protein sequence ID" value="MXP00595.1"/>
    <property type="molecule type" value="Genomic_DNA"/>
</dbReference>
<dbReference type="Pfam" id="PF11804">
    <property type="entry name" value="DUF3325"/>
    <property type="match status" value="1"/>
</dbReference>
<sequence>MIAILISLYLTYAGVTSFALATDKHHLQAFARKPGAARTRALRWTGAGLLLAALSLWLWGVGVTMGLVSWLLWVLPLVAIGVVAGFAFRPALTARLALRQLRD</sequence>
<dbReference type="OrthoDB" id="6009065at2"/>
<feature type="transmembrane region" description="Helical" evidence="1">
    <location>
        <begin position="6"/>
        <end position="23"/>
    </location>
</feature>
<evidence type="ECO:0000313" key="3">
    <source>
        <dbReference type="Proteomes" id="UP000469430"/>
    </source>
</evidence>
<feature type="transmembrane region" description="Helical" evidence="1">
    <location>
        <begin position="44"/>
        <end position="64"/>
    </location>
</feature>
<protein>
    <submittedName>
        <fullName evidence="2">DUF3325 family protein</fullName>
    </submittedName>
</protein>
<evidence type="ECO:0000256" key="1">
    <source>
        <dbReference type="SAM" id="Phobius"/>
    </source>
</evidence>
<keyword evidence="1" id="KW-0472">Membrane</keyword>
<name>A0A6I4TX68_9SPHN</name>
<reference evidence="2 3" key="1">
    <citation type="submission" date="2019-12" db="EMBL/GenBank/DDBJ databases">
        <title>Genomic-based taxomic classification of the family Erythrobacteraceae.</title>
        <authorList>
            <person name="Xu L."/>
        </authorList>
    </citation>
    <scope>NUCLEOTIDE SEQUENCE [LARGE SCALE GENOMIC DNA]</scope>
    <source>
        <strain evidence="2 3">S36</strain>
    </source>
</reference>
<comment type="caution">
    <text evidence="2">The sequence shown here is derived from an EMBL/GenBank/DDBJ whole genome shotgun (WGS) entry which is preliminary data.</text>
</comment>
<feature type="transmembrane region" description="Helical" evidence="1">
    <location>
        <begin position="70"/>
        <end position="92"/>
    </location>
</feature>
<keyword evidence="1" id="KW-0812">Transmembrane</keyword>
<dbReference type="AlphaFoldDB" id="A0A6I4TX68"/>
<evidence type="ECO:0000313" key="2">
    <source>
        <dbReference type="EMBL" id="MXP00595.1"/>
    </source>
</evidence>
<dbReference type="Proteomes" id="UP000469430">
    <property type="component" value="Unassembled WGS sequence"/>
</dbReference>
<dbReference type="RefSeq" id="WP_161392327.1">
    <property type="nucleotide sequence ID" value="NZ_JBHSCP010000003.1"/>
</dbReference>
<organism evidence="2 3">
    <name type="scientific">Croceibacterium xixiisoli</name>
    <dbReference type="NCBI Taxonomy" id="1476466"/>
    <lineage>
        <taxon>Bacteria</taxon>
        <taxon>Pseudomonadati</taxon>
        <taxon>Pseudomonadota</taxon>
        <taxon>Alphaproteobacteria</taxon>
        <taxon>Sphingomonadales</taxon>
        <taxon>Erythrobacteraceae</taxon>
        <taxon>Croceibacterium</taxon>
    </lineage>
</organism>
<keyword evidence="1" id="KW-1133">Transmembrane helix</keyword>
<dbReference type="InterPro" id="IPR021762">
    <property type="entry name" value="DUF3325"/>
</dbReference>